<feature type="compositionally biased region" description="Polar residues" evidence="1">
    <location>
        <begin position="72"/>
        <end position="94"/>
    </location>
</feature>
<feature type="region of interest" description="Disordered" evidence="1">
    <location>
        <begin position="72"/>
        <end position="144"/>
    </location>
</feature>
<protein>
    <submittedName>
        <fullName evidence="3">Uncharacterized protein</fullName>
    </submittedName>
</protein>
<dbReference type="RefSeq" id="XP_033456631.1">
    <property type="nucleotide sequence ID" value="XM_033603422.1"/>
</dbReference>
<dbReference type="AlphaFoldDB" id="A0A6J3LV01"/>
<dbReference type="GeneID" id="54361222"/>
<reference evidence="3" key="2">
    <citation type="submission" date="2020-04" db="EMBL/GenBank/DDBJ databases">
        <authorList>
            <consortium name="NCBI Genome Project"/>
        </authorList>
    </citation>
    <scope>NUCLEOTIDE SEQUENCE</scope>
    <source>
        <strain evidence="3">CBS 342.82</strain>
    </source>
</reference>
<organism evidence="3">
    <name type="scientific">Dissoconium aciculare CBS 342.82</name>
    <dbReference type="NCBI Taxonomy" id="1314786"/>
    <lineage>
        <taxon>Eukaryota</taxon>
        <taxon>Fungi</taxon>
        <taxon>Dikarya</taxon>
        <taxon>Ascomycota</taxon>
        <taxon>Pezizomycotina</taxon>
        <taxon>Dothideomycetes</taxon>
        <taxon>Dothideomycetidae</taxon>
        <taxon>Mycosphaerellales</taxon>
        <taxon>Dissoconiaceae</taxon>
        <taxon>Dissoconium</taxon>
    </lineage>
</organism>
<name>A0A6J3LV01_9PEZI</name>
<keyword evidence="2" id="KW-1185">Reference proteome</keyword>
<proteinExistence type="predicted"/>
<dbReference type="Proteomes" id="UP000504637">
    <property type="component" value="Unplaced"/>
</dbReference>
<reference evidence="3" key="1">
    <citation type="submission" date="2020-01" db="EMBL/GenBank/DDBJ databases">
        <authorList>
            <consortium name="DOE Joint Genome Institute"/>
            <person name="Haridas S."/>
            <person name="Albert R."/>
            <person name="Binder M."/>
            <person name="Bloem J."/>
            <person name="Labutti K."/>
            <person name="Salamov A."/>
            <person name="Andreopoulos B."/>
            <person name="Baker S.E."/>
            <person name="Barry K."/>
            <person name="Bills G."/>
            <person name="Bluhm B.H."/>
            <person name="Cannon C."/>
            <person name="Castanera R."/>
            <person name="Culley D.E."/>
            <person name="Daum C."/>
            <person name="Ezra D."/>
            <person name="Gonzalez J.B."/>
            <person name="Henrissat B."/>
            <person name="Kuo A."/>
            <person name="Liang C."/>
            <person name="Lipzen A."/>
            <person name="Lutzoni F."/>
            <person name="Magnuson J."/>
            <person name="Mondo S."/>
            <person name="Nolan M."/>
            <person name="Ohm R."/>
            <person name="Pangilinan J."/>
            <person name="Park H.-J."/>
            <person name="Ramirez L."/>
            <person name="Alfaro M."/>
            <person name="Sun H."/>
            <person name="Tritt A."/>
            <person name="Yoshinaga Y."/>
            <person name="Zwiers L.-H."/>
            <person name="Turgeon B.G."/>
            <person name="Goodwin S.B."/>
            <person name="Spatafora J.W."/>
            <person name="Crous P.W."/>
            <person name="Grigoriev I.V."/>
        </authorList>
    </citation>
    <scope>NUCLEOTIDE SEQUENCE</scope>
    <source>
        <strain evidence="3">CBS 342.82</strain>
    </source>
</reference>
<evidence type="ECO:0000256" key="1">
    <source>
        <dbReference type="SAM" id="MobiDB-lite"/>
    </source>
</evidence>
<reference evidence="3" key="3">
    <citation type="submission" date="2025-08" db="UniProtKB">
        <authorList>
            <consortium name="RefSeq"/>
        </authorList>
    </citation>
    <scope>IDENTIFICATION</scope>
    <source>
        <strain evidence="3">CBS 342.82</strain>
    </source>
</reference>
<sequence>MGWTILVNGLANWTDYGCPSSSLWLQAYHNVVVYSPLELSAAFVLLARLRATPPWIMYNITVVTPFAAPAQETGTGQGITTSPFSHVSDGLSTNEKARPSNPTIGPFTSLGHSHNSRRHTPIHTHTHTPSTCKSNTVKHRSRHDRTTARLGNVGVTPAFRAHIFPASPSARQQSVPIYPDAGVIHDFTCDRLVYSFECARSFE</sequence>
<accession>A0A6J3LV01</accession>
<evidence type="ECO:0000313" key="2">
    <source>
        <dbReference type="Proteomes" id="UP000504637"/>
    </source>
</evidence>
<feature type="compositionally biased region" description="Basic residues" evidence="1">
    <location>
        <begin position="114"/>
        <end position="126"/>
    </location>
</feature>
<gene>
    <name evidence="3" type="ORF">K489DRAFT_373437</name>
</gene>
<evidence type="ECO:0000313" key="3">
    <source>
        <dbReference type="RefSeq" id="XP_033456631.1"/>
    </source>
</evidence>